<feature type="domain" description="LOB" evidence="3">
    <location>
        <begin position="93"/>
        <end position="194"/>
    </location>
</feature>
<dbReference type="Proteomes" id="UP000228380">
    <property type="component" value="Chromosome 11"/>
</dbReference>
<dbReference type="AlphaFoldDB" id="A0A8B7CWK5"/>
<dbReference type="PANTHER" id="PTHR31301:SF186">
    <property type="entry name" value="OS09G0364100 PROTEIN"/>
    <property type="match status" value="1"/>
</dbReference>
<name>A0A8B7CWK5_PHODC</name>
<sequence>MALSPPSPPPLFLARPFPYQPAERAAIDLNPPPHRRPAGTAGSGDSPPPTSPHRPNSLLIQTMTAATSSNTSATSTSHPHPHRPSSAAASATQACAACKYQRRKCNRDCTLAPYFPADQQRQFLNAHRLFGVSNILKSIRHLDPVQRAEAMRSIIFQSNARAHDPVGGCYRIILELERQLQRDSAELALVLRQLAICRSQARPGPSPATTAVASDLGVVYPNLILNADDTVGVVLPMHQRQPQQQFCDYFYYDDPHDDHHNNNGKNHHRNYNNRGVVHMEVPTTSMPCEVEEEEEDVKSLVDMFEIRQALIGDDEEESAKNFAAAAAVAEPFQCSGKIESKEELNPIEDVSEHDLKGAASLFTLTNCTSSSSIEEDSVVLQPREDQRNPKDLYATEISAV</sequence>
<feature type="region of interest" description="Disordered" evidence="2">
    <location>
        <begin position="1"/>
        <end position="88"/>
    </location>
</feature>
<dbReference type="OrthoDB" id="1893065at2759"/>
<keyword evidence="4" id="KW-1185">Reference proteome</keyword>
<evidence type="ECO:0000259" key="3">
    <source>
        <dbReference type="PROSITE" id="PS50891"/>
    </source>
</evidence>
<dbReference type="RefSeq" id="XP_008807926.3">
    <property type="nucleotide sequence ID" value="XM_008809704.4"/>
</dbReference>
<evidence type="ECO:0000256" key="2">
    <source>
        <dbReference type="SAM" id="MobiDB-lite"/>
    </source>
</evidence>
<accession>A0A8B7CWK5</accession>
<feature type="compositionally biased region" description="Pro residues" evidence="2">
    <location>
        <begin position="1"/>
        <end position="11"/>
    </location>
</feature>
<evidence type="ECO:0000313" key="4">
    <source>
        <dbReference type="Proteomes" id="UP000228380"/>
    </source>
</evidence>
<reference evidence="4" key="1">
    <citation type="journal article" date="2019" name="Nat. Commun.">
        <title>Genome-wide association mapping of date palm fruit traits.</title>
        <authorList>
            <person name="Hazzouri K.M."/>
            <person name="Gros-Balthazard M."/>
            <person name="Flowers J.M."/>
            <person name="Copetti D."/>
            <person name="Lemansour A."/>
            <person name="Lebrun M."/>
            <person name="Masmoudi K."/>
            <person name="Ferrand S."/>
            <person name="Dhar M.I."/>
            <person name="Fresquez Z.A."/>
            <person name="Rosas U."/>
            <person name="Zhang J."/>
            <person name="Talag J."/>
            <person name="Lee S."/>
            <person name="Kudrna D."/>
            <person name="Powell R.F."/>
            <person name="Leitch I.J."/>
            <person name="Krueger R.R."/>
            <person name="Wing R.A."/>
            <person name="Amiri K.M.A."/>
            <person name="Purugganan M.D."/>
        </authorList>
    </citation>
    <scope>NUCLEOTIDE SEQUENCE [LARGE SCALE GENOMIC DNA]</scope>
    <source>
        <strain evidence="4">cv. Khalas</strain>
    </source>
</reference>
<comment type="similarity">
    <text evidence="1">Belongs to the LOB domain-containing protein family.</text>
</comment>
<gene>
    <name evidence="5" type="primary">LOC103720129</name>
</gene>
<evidence type="ECO:0000313" key="5">
    <source>
        <dbReference type="RefSeq" id="XP_008807926.3"/>
    </source>
</evidence>
<organism evidence="4 5">
    <name type="scientific">Phoenix dactylifera</name>
    <name type="common">Date palm</name>
    <dbReference type="NCBI Taxonomy" id="42345"/>
    <lineage>
        <taxon>Eukaryota</taxon>
        <taxon>Viridiplantae</taxon>
        <taxon>Streptophyta</taxon>
        <taxon>Embryophyta</taxon>
        <taxon>Tracheophyta</taxon>
        <taxon>Spermatophyta</taxon>
        <taxon>Magnoliopsida</taxon>
        <taxon>Liliopsida</taxon>
        <taxon>Arecaceae</taxon>
        <taxon>Coryphoideae</taxon>
        <taxon>Phoeniceae</taxon>
        <taxon>Phoenix</taxon>
    </lineage>
</organism>
<feature type="region of interest" description="Disordered" evidence="2">
    <location>
        <begin position="373"/>
        <end position="400"/>
    </location>
</feature>
<dbReference type="PANTHER" id="PTHR31301">
    <property type="entry name" value="LOB DOMAIN-CONTAINING PROTEIN 4-RELATED"/>
    <property type="match status" value="1"/>
</dbReference>
<protein>
    <submittedName>
        <fullName evidence="5">Uncharacterized protein LOC103720129 isoform X1</fullName>
    </submittedName>
</protein>
<reference evidence="5" key="2">
    <citation type="submission" date="2025-08" db="UniProtKB">
        <authorList>
            <consortium name="RefSeq"/>
        </authorList>
    </citation>
    <scope>IDENTIFICATION</scope>
    <source>
        <tissue evidence="5">Young leaves</tissue>
    </source>
</reference>
<dbReference type="GeneID" id="103720129"/>
<evidence type="ECO:0000256" key="1">
    <source>
        <dbReference type="ARBA" id="ARBA00005474"/>
    </source>
</evidence>
<dbReference type="InterPro" id="IPR004883">
    <property type="entry name" value="LOB"/>
</dbReference>
<dbReference type="PROSITE" id="PS50891">
    <property type="entry name" value="LOB"/>
    <property type="match status" value="1"/>
</dbReference>
<dbReference type="Pfam" id="PF03195">
    <property type="entry name" value="LOB"/>
    <property type="match status" value="1"/>
</dbReference>
<dbReference type="KEGG" id="pda:103720129"/>
<feature type="compositionally biased region" description="Low complexity" evidence="2">
    <location>
        <begin position="62"/>
        <end position="88"/>
    </location>
</feature>
<proteinExistence type="inferred from homology"/>